<evidence type="ECO:0008006" key="3">
    <source>
        <dbReference type="Google" id="ProtNLM"/>
    </source>
</evidence>
<protein>
    <recommendedName>
        <fullName evidence="3">Glycosyltransferase subfamily 4-like N-terminal domain-containing protein</fullName>
    </recommendedName>
</protein>
<evidence type="ECO:0000313" key="2">
    <source>
        <dbReference type="Proteomes" id="UP000017590"/>
    </source>
</evidence>
<accession>A0ABM5NW63</accession>
<gene>
    <name evidence="1" type="ORF">CAETHG_2601</name>
</gene>
<dbReference type="Proteomes" id="UP000017590">
    <property type="component" value="Chromosome"/>
</dbReference>
<keyword evidence="2" id="KW-1185">Reference proteome</keyword>
<sequence>MSQVVFNALQTSLSGGIGRYCYEVSKAIYKQHKIDFKIVIREEDKGLFSFADIEDLIIVEGIKNAKQRNFYEQFKLPKLIYKKYPDAIIHYPDTMAPIFAKNKVIITVHDLAFKSLKDAFTWKTTLWKNFITDLSIKKHIR</sequence>
<name>A0ABM5NW63_9CLOT</name>
<reference evidence="2" key="1">
    <citation type="journal article" date="2014" name="Biotechnol. Biofuels">
        <title>Comparison of single-molecule sequencing and hybrid approaches for finishing the genome of Clostridium autoethanogenum and analysis of CRISPR systems in industrial relevant Clostridia.</title>
        <authorList>
            <person name="Brown S.D."/>
            <person name="Nagaraju S."/>
            <person name="Utturkar S."/>
            <person name="De Tissera S."/>
            <person name="Segovia S."/>
            <person name="Mitchell W."/>
            <person name="Land M.L."/>
            <person name="Dassanayake A."/>
            <person name="Kopke M."/>
        </authorList>
    </citation>
    <scope>NUCLEOTIDE SEQUENCE [LARGE SCALE GENOMIC DNA]</scope>
    <source>
        <strain evidence="2">DSM 10061</strain>
    </source>
</reference>
<dbReference type="SUPFAM" id="SSF53756">
    <property type="entry name" value="UDP-Glycosyltransferase/glycogen phosphorylase"/>
    <property type="match status" value="1"/>
</dbReference>
<dbReference type="EMBL" id="CP006763">
    <property type="protein sequence ID" value="AGY76810.1"/>
    <property type="molecule type" value="Genomic_DNA"/>
</dbReference>
<proteinExistence type="predicted"/>
<evidence type="ECO:0000313" key="1">
    <source>
        <dbReference type="EMBL" id="AGY76810.1"/>
    </source>
</evidence>
<dbReference type="RefSeq" id="WP_023162720.1">
    <property type="nucleotide sequence ID" value="NC_022592.1"/>
</dbReference>
<organism evidence="1 2">
    <name type="scientific">Clostridium autoethanogenum DSM 10061</name>
    <dbReference type="NCBI Taxonomy" id="1341692"/>
    <lineage>
        <taxon>Bacteria</taxon>
        <taxon>Bacillati</taxon>
        <taxon>Bacillota</taxon>
        <taxon>Clostridia</taxon>
        <taxon>Eubacteriales</taxon>
        <taxon>Clostridiaceae</taxon>
        <taxon>Clostridium</taxon>
    </lineage>
</organism>